<feature type="transmembrane region" description="Helical" evidence="7">
    <location>
        <begin position="193"/>
        <end position="212"/>
    </location>
</feature>
<dbReference type="GO" id="GO:0006612">
    <property type="term" value="P:protein targeting to membrane"/>
    <property type="evidence" value="ECO:0007669"/>
    <property type="project" value="TreeGrafter"/>
</dbReference>
<dbReference type="GO" id="GO:0005783">
    <property type="term" value="C:endoplasmic reticulum"/>
    <property type="evidence" value="ECO:0007669"/>
    <property type="project" value="TreeGrafter"/>
</dbReference>
<feature type="signal peptide" evidence="9">
    <location>
        <begin position="1"/>
        <end position="19"/>
    </location>
</feature>
<comment type="domain">
    <text evidence="7">The DHHC domain is required for palmitoyltransferase activity.</text>
</comment>
<evidence type="ECO:0000313" key="12">
    <source>
        <dbReference type="EMBL" id="CAE0784382.1"/>
    </source>
</evidence>
<dbReference type="InterPro" id="IPR039859">
    <property type="entry name" value="PFA4/ZDH16/20/ERF2-like"/>
</dbReference>
<dbReference type="EMBL" id="HBIZ01059211">
    <property type="protein sequence ID" value="CAE0784382.1"/>
    <property type="molecule type" value="Transcribed_RNA"/>
</dbReference>
<feature type="transmembrane region" description="Helical" evidence="7">
    <location>
        <begin position="258"/>
        <end position="279"/>
    </location>
</feature>
<proteinExistence type="inferred from homology"/>
<keyword evidence="5 7" id="KW-0472">Membrane</keyword>
<comment type="similarity">
    <text evidence="7">Belongs to the DHHC palmitoyltransferase family.</text>
</comment>
<dbReference type="PROSITE" id="PS50216">
    <property type="entry name" value="DHHC"/>
    <property type="match status" value="1"/>
</dbReference>
<feature type="chain" id="PRO_5035676676" description="Palmitoyltransferase" evidence="9">
    <location>
        <begin position="20"/>
        <end position="394"/>
    </location>
</feature>
<dbReference type="PANTHER" id="PTHR22883:SF286">
    <property type="entry name" value="PROTEIN S-ACYLTRANSFERASE 17-RELATED"/>
    <property type="match status" value="1"/>
</dbReference>
<evidence type="ECO:0000256" key="9">
    <source>
        <dbReference type="SAM" id="SignalP"/>
    </source>
</evidence>
<reference evidence="11" key="1">
    <citation type="submission" date="2021-01" db="EMBL/GenBank/DDBJ databases">
        <authorList>
            <person name="Corre E."/>
            <person name="Pelletier E."/>
            <person name="Niang G."/>
            <person name="Scheremetjew M."/>
            <person name="Finn R."/>
            <person name="Kale V."/>
            <person name="Holt S."/>
            <person name="Cochrane G."/>
            <person name="Meng A."/>
            <person name="Brown T."/>
            <person name="Cohen L."/>
        </authorList>
    </citation>
    <scope>NUCLEOTIDE SEQUENCE</scope>
    <source>
        <strain evidence="11">CCMP645</strain>
    </source>
</reference>
<keyword evidence="2 7" id="KW-0808">Transferase</keyword>
<dbReference type="PANTHER" id="PTHR22883">
    <property type="entry name" value="ZINC FINGER DHHC DOMAIN CONTAINING PROTEIN"/>
    <property type="match status" value="1"/>
</dbReference>
<name>A0A6T0DJF2_CHRCT</name>
<gene>
    <name evidence="11" type="ORF">PCAR00345_LOCUS37086</name>
    <name evidence="12" type="ORF">PCAR00345_LOCUS37087</name>
</gene>
<feature type="transmembrane region" description="Helical" evidence="7">
    <location>
        <begin position="71"/>
        <end position="90"/>
    </location>
</feature>
<evidence type="ECO:0000256" key="2">
    <source>
        <dbReference type="ARBA" id="ARBA00022679"/>
    </source>
</evidence>
<dbReference type="EMBL" id="HBIZ01059210">
    <property type="protein sequence ID" value="CAE0784381.1"/>
    <property type="molecule type" value="Transcribed_RNA"/>
</dbReference>
<organism evidence="11">
    <name type="scientific">Chrysotila carterae</name>
    <name type="common">Marine alga</name>
    <name type="synonym">Syracosphaera carterae</name>
    <dbReference type="NCBI Taxonomy" id="13221"/>
    <lineage>
        <taxon>Eukaryota</taxon>
        <taxon>Haptista</taxon>
        <taxon>Haptophyta</taxon>
        <taxon>Prymnesiophyceae</taxon>
        <taxon>Isochrysidales</taxon>
        <taxon>Isochrysidaceae</taxon>
        <taxon>Chrysotila</taxon>
    </lineage>
</organism>
<evidence type="ECO:0000256" key="4">
    <source>
        <dbReference type="ARBA" id="ARBA00022989"/>
    </source>
</evidence>
<feature type="transmembrane region" description="Helical" evidence="7">
    <location>
        <begin position="102"/>
        <end position="124"/>
    </location>
</feature>
<evidence type="ECO:0000256" key="5">
    <source>
        <dbReference type="ARBA" id="ARBA00023136"/>
    </source>
</evidence>
<accession>A0A6T0DJF2</accession>
<evidence type="ECO:0000256" key="7">
    <source>
        <dbReference type="RuleBase" id="RU079119"/>
    </source>
</evidence>
<dbReference type="EC" id="2.3.1.225" evidence="7"/>
<dbReference type="AlphaFoldDB" id="A0A6T0DJF2"/>
<evidence type="ECO:0000256" key="1">
    <source>
        <dbReference type="ARBA" id="ARBA00004141"/>
    </source>
</evidence>
<evidence type="ECO:0000256" key="3">
    <source>
        <dbReference type="ARBA" id="ARBA00022692"/>
    </source>
</evidence>
<dbReference type="Pfam" id="PF01529">
    <property type="entry name" value="DHHC"/>
    <property type="match status" value="1"/>
</dbReference>
<dbReference type="GO" id="GO:0019706">
    <property type="term" value="F:protein-cysteine S-palmitoyltransferase activity"/>
    <property type="evidence" value="ECO:0007669"/>
    <property type="project" value="UniProtKB-EC"/>
</dbReference>
<evidence type="ECO:0000259" key="10">
    <source>
        <dbReference type="Pfam" id="PF01529"/>
    </source>
</evidence>
<feature type="domain" description="Palmitoyltransferase DHHC" evidence="10">
    <location>
        <begin position="149"/>
        <end position="297"/>
    </location>
</feature>
<comment type="subcellular location">
    <subcellularLocation>
        <location evidence="1">Membrane</location>
        <topology evidence="1">Multi-pass membrane protein</topology>
    </subcellularLocation>
</comment>
<keyword evidence="3 7" id="KW-0812">Transmembrane</keyword>
<feature type="region of interest" description="Disordered" evidence="8">
    <location>
        <begin position="366"/>
        <end position="394"/>
    </location>
</feature>
<evidence type="ECO:0000256" key="8">
    <source>
        <dbReference type="SAM" id="MobiDB-lite"/>
    </source>
</evidence>
<evidence type="ECO:0000313" key="11">
    <source>
        <dbReference type="EMBL" id="CAE0784381.1"/>
    </source>
</evidence>
<sequence>MIFVLVGTLLVAFLIYVCCFGGSSTGVIGRMHRALTSCGCFGRCLGKICGKRCAAACEYVDDVCCWRPNPLLQLFYLSLMGGGFILYYMHCLPHIPNTRLSAWHRLSSYAAMLGGFVIFFLASFCDPGTVTSANLHRFSTVHFDNVIYKPKMCTTCMLPRPARSKHCVICNKCVARFDHHCPWLNSCVGERNYRLFLLFLIYHSVLCFYSFFIHVQITMSLAIDTYQLHDAYYLDAAGRRQSVSALQAFQYLFMRHNIVVAIGIFCLVLAFALFGFWAYHMYLISRGTTTNETFKWQDLRAEFKRAQPAGERGASVRVPVNTYNKGFLRNLSEVLYPLSLRPTAGFADARRHGGAMIHFPATASSVECDGGAEDEPEHIDAAHAQPESAHPHQE</sequence>
<protein>
    <recommendedName>
        <fullName evidence="7">Palmitoyltransferase</fullName>
        <ecNumber evidence="7">2.3.1.225</ecNumber>
    </recommendedName>
</protein>
<keyword evidence="4 7" id="KW-1133">Transmembrane helix</keyword>
<keyword evidence="9" id="KW-0732">Signal</keyword>
<dbReference type="GO" id="GO:0016020">
    <property type="term" value="C:membrane"/>
    <property type="evidence" value="ECO:0007669"/>
    <property type="project" value="UniProtKB-SubCell"/>
</dbReference>
<comment type="catalytic activity">
    <reaction evidence="7">
        <text>L-cysteinyl-[protein] + hexadecanoyl-CoA = S-hexadecanoyl-L-cysteinyl-[protein] + CoA</text>
        <dbReference type="Rhea" id="RHEA:36683"/>
        <dbReference type="Rhea" id="RHEA-COMP:10131"/>
        <dbReference type="Rhea" id="RHEA-COMP:11032"/>
        <dbReference type="ChEBI" id="CHEBI:29950"/>
        <dbReference type="ChEBI" id="CHEBI:57287"/>
        <dbReference type="ChEBI" id="CHEBI:57379"/>
        <dbReference type="ChEBI" id="CHEBI:74151"/>
        <dbReference type="EC" id="2.3.1.225"/>
    </reaction>
</comment>
<keyword evidence="6 7" id="KW-0012">Acyltransferase</keyword>
<dbReference type="GO" id="GO:0005794">
    <property type="term" value="C:Golgi apparatus"/>
    <property type="evidence" value="ECO:0007669"/>
    <property type="project" value="TreeGrafter"/>
</dbReference>
<evidence type="ECO:0000256" key="6">
    <source>
        <dbReference type="ARBA" id="ARBA00023315"/>
    </source>
</evidence>
<dbReference type="InterPro" id="IPR001594">
    <property type="entry name" value="Palmitoyltrfase_DHHC"/>
</dbReference>